<dbReference type="Proteomes" id="UP000028826">
    <property type="component" value="Unassembled WGS sequence"/>
</dbReference>
<keyword evidence="1" id="KW-1133">Transmembrane helix</keyword>
<evidence type="ECO:0008006" key="5">
    <source>
        <dbReference type="Google" id="ProtNLM"/>
    </source>
</evidence>
<name>A0A086YAD2_9RHOB</name>
<protein>
    <recommendedName>
        <fullName evidence="5">VPLPA-CTERM sorting domain-containing protein</fullName>
    </recommendedName>
</protein>
<keyword evidence="4" id="KW-1185">Reference proteome</keyword>
<evidence type="ECO:0000313" key="3">
    <source>
        <dbReference type="EMBL" id="KFI31232.1"/>
    </source>
</evidence>
<dbReference type="eggNOG" id="ENOG503353I">
    <property type="taxonomic scope" value="Bacteria"/>
</dbReference>
<sequence>MTVKSLALATVAVVALSGGAALAAPIYATGVTWTPGFGDLKPARSNPDNALGGPDNKFLSLGYGGFADFTFGKSFTGPGAVIEVTWLPRDTYFESAEVWGGAAGSFTKIGDITNDVANIALSFSGIFDTLRIIDTSPVIIGAGRDGFDIDAVSVSAVPLPAAGVLLAGALAGVAGLRRMRRKDA</sequence>
<feature type="transmembrane region" description="Helical" evidence="1">
    <location>
        <begin position="157"/>
        <end position="176"/>
    </location>
</feature>
<keyword evidence="1" id="KW-0472">Membrane</keyword>
<reference evidence="3 4" key="1">
    <citation type="submission" date="2014-03" db="EMBL/GenBank/DDBJ databases">
        <title>Genome of Haematobacter massiliensis CCUG 47968.</title>
        <authorList>
            <person name="Wang D."/>
            <person name="Wang G."/>
        </authorList>
    </citation>
    <scope>NUCLEOTIDE SEQUENCE [LARGE SCALE GENOMIC DNA]</scope>
    <source>
        <strain evidence="3 4">CCUG 47968</strain>
    </source>
</reference>
<gene>
    <name evidence="3" type="ORF">CN97_09375</name>
</gene>
<keyword evidence="2" id="KW-0732">Signal</keyword>
<feature type="signal peptide" evidence="2">
    <location>
        <begin position="1"/>
        <end position="23"/>
    </location>
</feature>
<accession>A0A086YAD2</accession>
<keyword evidence="1" id="KW-0812">Transmembrane</keyword>
<feature type="chain" id="PRO_5001817609" description="VPLPA-CTERM sorting domain-containing protein" evidence="2">
    <location>
        <begin position="24"/>
        <end position="184"/>
    </location>
</feature>
<evidence type="ECO:0000256" key="1">
    <source>
        <dbReference type="SAM" id="Phobius"/>
    </source>
</evidence>
<proteinExistence type="predicted"/>
<dbReference type="STRING" id="195105.CN97_09375"/>
<evidence type="ECO:0000256" key="2">
    <source>
        <dbReference type="SAM" id="SignalP"/>
    </source>
</evidence>
<comment type="caution">
    <text evidence="3">The sequence shown here is derived from an EMBL/GenBank/DDBJ whole genome shotgun (WGS) entry which is preliminary data.</text>
</comment>
<organism evidence="3 4">
    <name type="scientific">Haematobacter massiliensis</name>
    <dbReference type="NCBI Taxonomy" id="195105"/>
    <lineage>
        <taxon>Bacteria</taxon>
        <taxon>Pseudomonadati</taxon>
        <taxon>Pseudomonadota</taxon>
        <taxon>Alphaproteobacteria</taxon>
        <taxon>Rhodobacterales</taxon>
        <taxon>Paracoccaceae</taxon>
        <taxon>Haematobacter</taxon>
    </lineage>
</organism>
<dbReference type="AlphaFoldDB" id="A0A086YAD2"/>
<dbReference type="EMBL" id="JGYG01000002">
    <property type="protein sequence ID" value="KFI31232.1"/>
    <property type="molecule type" value="Genomic_DNA"/>
</dbReference>
<evidence type="ECO:0000313" key="4">
    <source>
        <dbReference type="Proteomes" id="UP000028826"/>
    </source>
</evidence>